<dbReference type="InterPro" id="IPR010280">
    <property type="entry name" value="U5_MeTrfase_fam"/>
</dbReference>
<reference evidence="4 5" key="1">
    <citation type="submission" date="2020-04" db="EMBL/GenBank/DDBJ databases">
        <title>Perkinsus olseni comparative genomics.</title>
        <authorList>
            <person name="Bogema D.R."/>
        </authorList>
    </citation>
    <scope>NUCLEOTIDE SEQUENCE [LARGE SCALE GENOMIC DNA]</scope>
    <source>
        <strain evidence="4">00978-12</strain>
    </source>
</reference>
<dbReference type="OrthoDB" id="10372713at2759"/>
<accession>A0A7J6NVR2</accession>
<dbReference type="PANTHER" id="PTHR11061">
    <property type="entry name" value="RNA M5U METHYLTRANSFERASE"/>
    <property type="match status" value="1"/>
</dbReference>
<keyword evidence="1" id="KW-0489">Methyltransferase</keyword>
<dbReference type="EMBL" id="JABANP010000178">
    <property type="protein sequence ID" value="KAF4687656.1"/>
    <property type="molecule type" value="Genomic_DNA"/>
</dbReference>
<comment type="caution">
    <text evidence="4">The sequence shown here is derived from an EMBL/GenBank/DDBJ whole genome shotgun (WGS) entry which is preliminary data.</text>
</comment>
<evidence type="ECO:0000256" key="2">
    <source>
        <dbReference type="ARBA" id="ARBA00022679"/>
    </source>
</evidence>
<dbReference type="PANTHER" id="PTHR11061:SF30">
    <property type="entry name" value="TRNA (URACIL(54)-C(5))-METHYLTRANSFERASE"/>
    <property type="match status" value="1"/>
</dbReference>
<evidence type="ECO:0000313" key="4">
    <source>
        <dbReference type="EMBL" id="KAF4687656.1"/>
    </source>
</evidence>
<dbReference type="Proteomes" id="UP000541610">
    <property type="component" value="Unassembled WGS sequence"/>
</dbReference>
<proteinExistence type="predicted"/>
<dbReference type="GO" id="GO:0070475">
    <property type="term" value="P:rRNA base methylation"/>
    <property type="evidence" value="ECO:0007669"/>
    <property type="project" value="TreeGrafter"/>
</dbReference>
<dbReference type="AlphaFoldDB" id="A0A7J6NVR2"/>
<protein>
    <submittedName>
        <fullName evidence="4">Uncharacterized protein</fullName>
    </submittedName>
</protein>
<organism evidence="4 5">
    <name type="scientific">Perkinsus olseni</name>
    <name type="common">Perkinsus atlanticus</name>
    <dbReference type="NCBI Taxonomy" id="32597"/>
    <lineage>
        <taxon>Eukaryota</taxon>
        <taxon>Sar</taxon>
        <taxon>Alveolata</taxon>
        <taxon>Perkinsozoa</taxon>
        <taxon>Perkinsea</taxon>
        <taxon>Perkinsida</taxon>
        <taxon>Perkinsidae</taxon>
        <taxon>Perkinsus</taxon>
    </lineage>
</organism>
<gene>
    <name evidence="4" type="ORF">FOZ60_003625</name>
</gene>
<evidence type="ECO:0000256" key="1">
    <source>
        <dbReference type="ARBA" id="ARBA00022603"/>
    </source>
</evidence>
<name>A0A7J6NVR2_PEROL</name>
<evidence type="ECO:0000313" key="5">
    <source>
        <dbReference type="Proteomes" id="UP000541610"/>
    </source>
</evidence>
<dbReference type="Gene3D" id="3.40.50.150">
    <property type="entry name" value="Vaccinia Virus protein VP39"/>
    <property type="match status" value="2"/>
</dbReference>
<dbReference type="SUPFAM" id="SSF53335">
    <property type="entry name" value="S-adenosyl-L-methionine-dependent methyltransferases"/>
    <property type="match status" value="1"/>
</dbReference>
<dbReference type="Gene3D" id="2.40.50.1070">
    <property type="match status" value="1"/>
</dbReference>
<keyword evidence="2" id="KW-0808">Transferase</keyword>
<evidence type="ECO:0000256" key="3">
    <source>
        <dbReference type="ARBA" id="ARBA00022691"/>
    </source>
</evidence>
<dbReference type="GO" id="GO:0070041">
    <property type="term" value="F:rRNA (uridine-C5-)-methyltransferase activity"/>
    <property type="evidence" value="ECO:0007669"/>
    <property type="project" value="TreeGrafter"/>
</dbReference>
<sequence length="883" mass="99222">MIVRRAAAIQHLPSVSYALVCSRSFRVRGRVKRGELIENIPIERLDADGNGRTTLEWNRFRGCSFNDTELVVPGALPGETVTVKIGGVRGNGKKYNEVFVHVFARRNYAVEPGSFGSPTLWMNSTEILDYHKDSPYELPEEQVCALFDKRHDELSCSGCQIPHLQYQRQLLWKRKLLSEIIPHEFESKQDNDRLIPIVASGLEPYKEHRTYSQIMHSPDKWDPPIIGHYARKANAPGERREIIATGGRCPRKEPPASEAERVIMEVLAEQYAVDREYYSAYDFWRHRGNLMGVNFHTGKDIHGRRHMLVNLLLTMELDEARLRPLVDALKQVPQVHAIVANRVDKVYYPGFNIKSDERHQLLLYGDEAYVPHTLTVGPSSEKIPIKLGVGDVLWPNTTIHKEILDTVAAFARPEKDDVVWDLWAANGATTLTLADKCRHIVALDASRTRVNGLKENLKLNPELAANVTPVLANIYREETLVYLSGHIHRNRALQLLESAYSSLEAARALRGLGVVQGINRTKSLERKHAKQFTELPAEVSEVLKAEAKLALAEGTAEGDNRFNLLVKHMRSTRTVEGLQPLLPIKQPWMVELTPQMQRSITAAYQKVRFRIDRGEAADGVVHTPEEAERESELIDAAYMWLMNKGKPTRVEQQLAKAEERRLSASVEPVERAPALPGAGRPYYSWETLDKAKEKEEAPDTAEHFDTYKDAIEQLDEDGPVFEITPAATCPLQSSSGAEEDSQRELIKARTEEWRASTLPSPDVVVISFPPKSKKSEKEGSLPKLFRRWLRASAVKRVVAVFTDPRGLSKDVGHLKQLGYSPDDIKVIDAQPGTMEVVVIVELNLKGVRRETPKAAPIAGHNEIGDDAESPSFVAELTSDHAVS</sequence>
<dbReference type="InterPro" id="IPR029063">
    <property type="entry name" value="SAM-dependent_MTases_sf"/>
</dbReference>
<keyword evidence="3" id="KW-0949">S-adenosyl-L-methionine</keyword>